<dbReference type="InterPro" id="IPR007543">
    <property type="entry name" value="LptD_C"/>
</dbReference>
<feature type="compositionally biased region" description="Basic and acidic residues" evidence="5">
    <location>
        <begin position="78"/>
        <end position="87"/>
    </location>
</feature>
<comment type="subcellular location">
    <subcellularLocation>
        <location evidence="4">Cell outer membrane</location>
    </subcellularLocation>
</comment>
<keyword evidence="3 4" id="KW-0998">Cell outer membrane</keyword>
<comment type="subunit">
    <text evidence="4">Component of the lipopolysaccharide transport and assembly complex. Interacts with LptE and LptA.</text>
</comment>
<dbReference type="InterPro" id="IPR020889">
    <property type="entry name" value="LipoPS_assembly_LptD"/>
</dbReference>
<proteinExistence type="inferred from homology"/>
<dbReference type="PANTHER" id="PTHR30189:SF1">
    <property type="entry name" value="LPS-ASSEMBLY PROTEIN LPTD"/>
    <property type="match status" value="1"/>
</dbReference>
<gene>
    <name evidence="4" type="primary">lptD</name>
    <name evidence="8" type="ORF">COB20_09640</name>
</gene>
<evidence type="ECO:0000256" key="4">
    <source>
        <dbReference type="HAMAP-Rule" id="MF_01411"/>
    </source>
</evidence>
<comment type="caution">
    <text evidence="8">The sequence shown here is derived from an EMBL/GenBank/DDBJ whole genome shotgun (WGS) entry which is preliminary data.</text>
</comment>
<dbReference type="AlphaFoldDB" id="A0A2A4X3V6"/>
<comment type="caution">
    <text evidence="4">Lacks conserved residue(s) required for the propagation of feature annotation.</text>
</comment>
<evidence type="ECO:0000313" key="9">
    <source>
        <dbReference type="Proteomes" id="UP000218767"/>
    </source>
</evidence>
<feature type="domain" description="LptD C-terminal" evidence="7">
    <location>
        <begin position="445"/>
        <end position="840"/>
    </location>
</feature>
<comment type="function">
    <text evidence="4">Together with LptE, is involved in the assembly of lipopolysaccharide (LPS) at the surface of the outer membrane.</text>
</comment>
<reference evidence="9" key="1">
    <citation type="submission" date="2017-08" db="EMBL/GenBank/DDBJ databases">
        <title>A dynamic microbial community with high functional redundancy inhabits the cold, oxic subseafloor aquifer.</title>
        <authorList>
            <person name="Tully B.J."/>
            <person name="Wheat C.G."/>
            <person name="Glazer B.T."/>
            <person name="Huber J.A."/>
        </authorList>
    </citation>
    <scope>NUCLEOTIDE SEQUENCE [LARGE SCALE GENOMIC DNA]</scope>
</reference>
<protein>
    <recommendedName>
        <fullName evidence="4">LPS-assembly protein LptD</fullName>
    </recommendedName>
</protein>
<name>A0A2A4X3V6_9GAMM</name>
<evidence type="ECO:0000313" key="8">
    <source>
        <dbReference type="EMBL" id="PCI76809.1"/>
    </source>
</evidence>
<dbReference type="GO" id="GO:0009279">
    <property type="term" value="C:cell outer membrane"/>
    <property type="evidence" value="ECO:0007669"/>
    <property type="project" value="UniProtKB-SubCell"/>
</dbReference>
<dbReference type="EMBL" id="NVUL01000052">
    <property type="protein sequence ID" value="PCI76809.1"/>
    <property type="molecule type" value="Genomic_DNA"/>
</dbReference>
<evidence type="ECO:0000259" key="6">
    <source>
        <dbReference type="Pfam" id="PF03968"/>
    </source>
</evidence>
<keyword evidence="2 4" id="KW-0472">Membrane</keyword>
<evidence type="ECO:0000256" key="2">
    <source>
        <dbReference type="ARBA" id="ARBA00023136"/>
    </source>
</evidence>
<organism evidence="8 9">
    <name type="scientific">SAR86 cluster bacterium</name>
    <dbReference type="NCBI Taxonomy" id="2030880"/>
    <lineage>
        <taxon>Bacteria</taxon>
        <taxon>Pseudomonadati</taxon>
        <taxon>Pseudomonadota</taxon>
        <taxon>Gammaproteobacteria</taxon>
        <taxon>SAR86 cluster</taxon>
    </lineage>
</organism>
<evidence type="ECO:0000256" key="3">
    <source>
        <dbReference type="ARBA" id="ARBA00023237"/>
    </source>
</evidence>
<feature type="domain" description="Organic solvent tolerance-like N-terminal" evidence="6">
    <location>
        <begin position="200"/>
        <end position="324"/>
    </location>
</feature>
<dbReference type="Pfam" id="PF04453">
    <property type="entry name" value="LptD"/>
    <property type="match status" value="1"/>
</dbReference>
<dbReference type="GO" id="GO:0043165">
    <property type="term" value="P:Gram-negative-bacterium-type cell outer membrane assembly"/>
    <property type="evidence" value="ECO:0007669"/>
    <property type="project" value="UniProtKB-UniRule"/>
</dbReference>
<evidence type="ECO:0000259" key="7">
    <source>
        <dbReference type="Pfam" id="PF04453"/>
    </source>
</evidence>
<feature type="region of interest" description="Disordered" evidence="5">
    <location>
        <begin position="78"/>
        <end position="113"/>
    </location>
</feature>
<evidence type="ECO:0000256" key="1">
    <source>
        <dbReference type="ARBA" id="ARBA00022729"/>
    </source>
</evidence>
<dbReference type="Pfam" id="PF03968">
    <property type="entry name" value="LptD_N"/>
    <property type="match status" value="1"/>
</dbReference>
<accession>A0A2A4X3V6</accession>
<dbReference type="GO" id="GO:0015920">
    <property type="term" value="P:lipopolysaccharide transport"/>
    <property type="evidence" value="ECO:0007669"/>
    <property type="project" value="InterPro"/>
</dbReference>
<dbReference type="PANTHER" id="PTHR30189">
    <property type="entry name" value="LPS-ASSEMBLY PROTEIN"/>
    <property type="match status" value="1"/>
</dbReference>
<dbReference type="GO" id="GO:1990351">
    <property type="term" value="C:transporter complex"/>
    <property type="evidence" value="ECO:0007669"/>
    <property type="project" value="TreeGrafter"/>
</dbReference>
<dbReference type="InterPro" id="IPR050218">
    <property type="entry name" value="LptD"/>
</dbReference>
<keyword evidence="1 4" id="KW-0732">Signal</keyword>
<evidence type="ECO:0000256" key="5">
    <source>
        <dbReference type="SAM" id="MobiDB-lite"/>
    </source>
</evidence>
<sequence precursor="true">MPFKKRHLSAEIALILSSGLLLTAITSTAQAQLPQFSCHANDAGDGWICENLIPDSANTVPTTTLPTNNTEAEARIGRSDAAPENRQENPTPGSTNTVPTTTRPPNNTEAGARIGGIDAATNTESPNESEPTVLRATNNTRRYELDWVPLASLSKEQLAQLDGNCCGAFVDPTGREKDNENRPADSETRFDAEQGITSISQTLVSIDGNIIVQQGYRTIENDEFTTIDREENTVLMQGDVIFREPGVMLRGSSAFIDNDAGANRVEDAQYVLHDLGAHGNAESITYSSDTGSVTIENGEFSRCEPESNFWLFRAESIVLNQDEGRGYATAVSLRIKDVPIFYYPGTLPFPLGDERMSGFLSPSTGSTRSGGFDFELPYYFNLAPQYDATLSPRLISDRGVLTGLELRYLAETSINTLNMSYLGNDKLFDETTANVLGSDSPPTDNRWFIGYEHYGAYGRNWSSFVDYNAVSDEDYFYDLGSNGLNTTSRTHLNRQARLNFNTEYLRAGLNVQRIQIIDPFISSIDLNRPYDRLPQFYFDTDAYLGAGFRVGLSGQVTSFDRTLNESLLSQTQLDNGALVNGERLNLEPAISWSIEQPGWFLRANAKYKHASYKLQNQSTASMDDPDVGISVYNFDSGLIFERPMSGGFTQTLEPRAYYLFSEFEDQSMLPLFDTSELNFSFSQLFREDRFSGGDRIGDADQASVAITSRILDPKGKERARMSLGQIRYFDDRQVSLSNPIQSWIPRYSPLNQKSALAGEFALSFGESWRLNTDVQWNEETEELDEGSFQLRYHRDRDHLFNVAYRYRNLVDSPNFRLPAGIDPRIKQTDLSAAWPINQTWKLLARWNYDHSNSRNLETFAGVEYSNCCATIRVIAREWVDEDELFVPNIEPNQGIFVQFTLNGLGNITGGGISSLLSDGIRGFRETDDE</sequence>
<feature type="chain" id="PRO_5013411495" description="LPS-assembly protein LptD" evidence="4">
    <location>
        <begin position="32"/>
        <end position="929"/>
    </location>
</feature>
<feature type="compositionally biased region" description="Low complexity" evidence="5">
    <location>
        <begin position="89"/>
        <end position="108"/>
    </location>
</feature>
<dbReference type="HAMAP" id="MF_01411">
    <property type="entry name" value="LPS_assembly_LptD"/>
    <property type="match status" value="1"/>
</dbReference>
<dbReference type="Proteomes" id="UP000218767">
    <property type="component" value="Unassembled WGS sequence"/>
</dbReference>
<comment type="similarity">
    <text evidence="4">Belongs to the LptD family.</text>
</comment>
<feature type="signal peptide" evidence="4">
    <location>
        <begin position="1"/>
        <end position="31"/>
    </location>
</feature>
<dbReference type="InterPro" id="IPR005653">
    <property type="entry name" value="OstA-like_N"/>
</dbReference>